<dbReference type="AlphaFoldDB" id="A0A1G2QHF5"/>
<comment type="subunit">
    <text evidence="4">Part of the 50S ribosomal subunit. Contacts protein L32.</text>
</comment>
<evidence type="ECO:0000313" key="7">
    <source>
        <dbReference type="Proteomes" id="UP000177838"/>
    </source>
</evidence>
<sequence length="116" mass="12923">MKHHGQTSKLGRETGVRLALLRSLANNLITYGRIETTEAKAKALRPFIERVVTIAKTDSLAAKRLVFKRLGSGAKANKLFKEIAPRYTDRPGGYTRIIKKAPRLGDGSRQAFIEFV</sequence>
<protein>
    <recommendedName>
        <fullName evidence="4">Large ribosomal subunit protein bL17</fullName>
    </recommendedName>
</protein>
<evidence type="ECO:0000256" key="5">
    <source>
        <dbReference type="RuleBase" id="RU000660"/>
    </source>
</evidence>
<dbReference type="GO" id="GO:0022625">
    <property type="term" value="C:cytosolic large ribosomal subunit"/>
    <property type="evidence" value="ECO:0007669"/>
    <property type="project" value="TreeGrafter"/>
</dbReference>
<proteinExistence type="inferred from homology"/>
<accession>A0A1G2QHF5</accession>
<dbReference type="SUPFAM" id="SSF64263">
    <property type="entry name" value="Prokaryotic ribosomal protein L17"/>
    <property type="match status" value="1"/>
</dbReference>
<dbReference type="PANTHER" id="PTHR14413:SF16">
    <property type="entry name" value="LARGE RIBOSOMAL SUBUNIT PROTEIN BL17M"/>
    <property type="match status" value="1"/>
</dbReference>
<dbReference type="Gene3D" id="3.90.1030.10">
    <property type="entry name" value="Ribosomal protein L17"/>
    <property type="match status" value="1"/>
</dbReference>
<evidence type="ECO:0000256" key="2">
    <source>
        <dbReference type="ARBA" id="ARBA00022980"/>
    </source>
</evidence>
<dbReference type="NCBIfam" id="TIGR00059">
    <property type="entry name" value="L17"/>
    <property type="match status" value="1"/>
</dbReference>
<organism evidence="6 7">
    <name type="scientific">Candidatus Vogelbacteria bacterium RIFOXYD1_FULL_46_19</name>
    <dbReference type="NCBI Taxonomy" id="1802439"/>
    <lineage>
        <taxon>Bacteria</taxon>
        <taxon>Candidatus Vogeliibacteriota</taxon>
    </lineage>
</organism>
<dbReference type="HAMAP" id="MF_01368">
    <property type="entry name" value="Ribosomal_bL17"/>
    <property type="match status" value="1"/>
</dbReference>
<dbReference type="PROSITE" id="PS01167">
    <property type="entry name" value="RIBOSOMAL_L17"/>
    <property type="match status" value="1"/>
</dbReference>
<dbReference type="STRING" id="1802439.A2589_01145"/>
<gene>
    <name evidence="4" type="primary">rplQ</name>
    <name evidence="6" type="ORF">A2589_01145</name>
</gene>
<keyword evidence="2 4" id="KW-0689">Ribosomal protein</keyword>
<dbReference type="PANTHER" id="PTHR14413">
    <property type="entry name" value="RIBOSOMAL PROTEIN L17"/>
    <property type="match status" value="1"/>
</dbReference>
<dbReference type="EMBL" id="MHTK01000006">
    <property type="protein sequence ID" value="OHA59452.1"/>
    <property type="molecule type" value="Genomic_DNA"/>
</dbReference>
<evidence type="ECO:0000256" key="1">
    <source>
        <dbReference type="ARBA" id="ARBA00008777"/>
    </source>
</evidence>
<dbReference type="InterPro" id="IPR036373">
    <property type="entry name" value="Ribosomal_bL17_sf"/>
</dbReference>
<evidence type="ECO:0000256" key="3">
    <source>
        <dbReference type="ARBA" id="ARBA00023274"/>
    </source>
</evidence>
<keyword evidence="3 4" id="KW-0687">Ribonucleoprotein</keyword>
<dbReference type="GO" id="GO:0006412">
    <property type="term" value="P:translation"/>
    <property type="evidence" value="ECO:0007669"/>
    <property type="project" value="UniProtKB-UniRule"/>
</dbReference>
<evidence type="ECO:0000313" key="6">
    <source>
        <dbReference type="EMBL" id="OHA59452.1"/>
    </source>
</evidence>
<dbReference type="Pfam" id="PF01196">
    <property type="entry name" value="Ribosomal_L17"/>
    <property type="match status" value="1"/>
</dbReference>
<dbReference type="InterPro" id="IPR047859">
    <property type="entry name" value="Ribosomal_bL17_CS"/>
</dbReference>
<dbReference type="InterPro" id="IPR000456">
    <property type="entry name" value="Ribosomal_bL17"/>
</dbReference>
<reference evidence="6 7" key="1">
    <citation type="journal article" date="2016" name="Nat. Commun.">
        <title>Thousands of microbial genomes shed light on interconnected biogeochemical processes in an aquifer system.</title>
        <authorList>
            <person name="Anantharaman K."/>
            <person name="Brown C.T."/>
            <person name="Hug L.A."/>
            <person name="Sharon I."/>
            <person name="Castelle C.J."/>
            <person name="Probst A.J."/>
            <person name="Thomas B.C."/>
            <person name="Singh A."/>
            <person name="Wilkins M.J."/>
            <person name="Karaoz U."/>
            <person name="Brodie E.L."/>
            <person name="Williams K.H."/>
            <person name="Hubbard S.S."/>
            <person name="Banfield J.F."/>
        </authorList>
    </citation>
    <scope>NUCLEOTIDE SEQUENCE [LARGE SCALE GENOMIC DNA]</scope>
</reference>
<dbReference type="Proteomes" id="UP000177838">
    <property type="component" value="Unassembled WGS sequence"/>
</dbReference>
<comment type="caution">
    <text evidence="6">The sequence shown here is derived from an EMBL/GenBank/DDBJ whole genome shotgun (WGS) entry which is preliminary data.</text>
</comment>
<dbReference type="GO" id="GO:0003735">
    <property type="term" value="F:structural constituent of ribosome"/>
    <property type="evidence" value="ECO:0007669"/>
    <property type="project" value="InterPro"/>
</dbReference>
<comment type="similarity">
    <text evidence="1 4 5">Belongs to the bacterial ribosomal protein bL17 family.</text>
</comment>
<evidence type="ECO:0000256" key="4">
    <source>
        <dbReference type="HAMAP-Rule" id="MF_01368"/>
    </source>
</evidence>
<name>A0A1G2QHF5_9BACT</name>